<keyword evidence="1 4" id="KW-0378">Hydrolase</keyword>
<dbReference type="EMBL" id="JBHUPA010000002">
    <property type="protein sequence ID" value="MFD2961303.1"/>
    <property type="molecule type" value="Genomic_DNA"/>
</dbReference>
<keyword evidence="5" id="KW-0472">Membrane</keyword>
<dbReference type="InterPro" id="IPR000673">
    <property type="entry name" value="Sig_transdc_resp-reg_Me-estase"/>
</dbReference>
<gene>
    <name evidence="7" type="ORF">ACFS6J_05885</name>
</gene>
<dbReference type="InterPro" id="IPR035909">
    <property type="entry name" value="CheB_C"/>
</dbReference>
<dbReference type="PANTHER" id="PTHR42872">
    <property type="entry name" value="PROTEIN-GLUTAMATE METHYLESTERASE/PROTEIN-GLUTAMINE GLUTAMINASE"/>
    <property type="match status" value="1"/>
</dbReference>
<dbReference type="Gene3D" id="3.40.50.180">
    <property type="entry name" value="Methylesterase CheB, C-terminal domain"/>
    <property type="match status" value="1"/>
</dbReference>
<sequence length="194" mass="20977">MQNKDVSIELLIIACSAGGMMLLMDLLSSLKEDVGFAVLVIVHRNEKYASSLEQMAQHKCVLRVKSAEEKETLQAGTVYFAPAGYHLLIEKDRSISLDASEPVHYCRPSIDVSMQSAAEVYKKSLVAILLSGANRDGAEGLRAVYKYGGKTLVQDPSAALVDVMPRAAIETGAVTAVLLDGQLKAYCKSLVEEN</sequence>
<keyword evidence="5" id="KW-0812">Transmembrane</keyword>
<comment type="catalytic activity">
    <reaction evidence="3">
        <text>[protein]-L-glutamate 5-O-methyl ester + H2O = L-glutamyl-[protein] + methanol + H(+)</text>
        <dbReference type="Rhea" id="RHEA:23236"/>
        <dbReference type="Rhea" id="RHEA-COMP:10208"/>
        <dbReference type="Rhea" id="RHEA-COMP:10311"/>
        <dbReference type="ChEBI" id="CHEBI:15377"/>
        <dbReference type="ChEBI" id="CHEBI:15378"/>
        <dbReference type="ChEBI" id="CHEBI:17790"/>
        <dbReference type="ChEBI" id="CHEBI:29973"/>
        <dbReference type="ChEBI" id="CHEBI:82795"/>
        <dbReference type="EC" id="3.1.1.61"/>
    </reaction>
</comment>
<evidence type="ECO:0000256" key="4">
    <source>
        <dbReference type="PROSITE-ProRule" id="PRU00050"/>
    </source>
</evidence>
<feature type="active site" evidence="4">
    <location>
        <position position="136"/>
    </location>
</feature>
<dbReference type="SUPFAM" id="SSF52738">
    <property type="entry name" value="Methylesterase CheB, C-terminal domain"/>
    <property type="match status" value="1"/>
</dbReference>
<evidence type="ECO:0000313" key="8">
    <source>
        <dbReference type="Proteomes" id="UP001597560"/>
    </source>
</evidence>
<keyword evidence="5" id="KW-1133">Transmembrane helix</keyword>
<name>A0ABW6AYG8_9SPHI</name>
<dbReference type="Pfam" id="PF01339">
    <property type="entry name" value="CheB_methylest"/>
    <property type="match status" value="1"/>
</dbReference>
<evidence type="ECO:0000259" key="6">
    <source>
        <dbReference type="PROSITE" id="PS50122"/>
    </source>
</evidence>
<feature type="active site" evidence="4">
    <location>
        <position position="43"/>
    </location>
</feature>
<evidence type="ECO:0000313" key="7">
    <source>
        <dbReference type="EMBL" id="MFD2961303.1"/>
    </source>
</evidence>
<reference evidence="8" key="1">
    <citation type="journal article" date="2019" name="Int. J. Syst. Evol. Microbiol.">
        <title>The Global Catalogue of Microorganisms (GCM) 10K type strain sequencing project: providing services to taxonomists for standard genome sequencing and annotation.</title>
        <authorList>
            <consortium name="The Broad Institute Genomics Platform"/>
            <consortium name="The Broad Institute Genome Sequencing Center for Infectious Disease"/>
            <person name="Wu L."/>
            <person name="Ma J."/>
        </authorList>
    </citation>
    <scope>NUCLEOTIDE SEQUENCE [LARGE SCALE GENOMIC DNA]</scope>
    <source>
        <strain evidence="8">KCTC 23098</strain>
    </source>
</reference>
<feature type="transmembrane region" description="Helical" evidence="5">
    <location>
        <begin position="6"/>
        <end position="27"/>
    </location>
</feature>
<evidence type="ECO:0000256" key="2">
    <source>
        <dbReference type="ARBA" id="ARBA00039140"/>
    </source>
</evidence>
<feature type="active site" evidence="4">
    <location>
        <position position="16"/>
    </location>
</feature>
<dbReference type="CDD" id="cd16433">
    <property type="entry name" value="CheB"/>
    <property type="match status" value="1"/>
</dbReference>
<dbReference type="RefSeq" id="WP_377609403.1">
    <property type="nucleotide sequence ID" value="NZ_JBHUPA010000002.1"/>
</dbReference>
<organism evidence="7 8">
    <name type="scientific">Olivibacter jilunii</name>
    <dbReference type="NCBI Taxonomy" id="985016"/>
    <lineage>
        <taxon>Bacteria</taxon>
        <taxon>Pseudomonadati</taxon>
        <taxon>Bacteroidota</taxon>
        <taxon>Sphingobacteriia</taxon>
        <taxon>Sphingobacteriales</taxon>
        <taxon>Sphingobacteriaceae</taxon>
        <taxon>Olivibacter</taxon>
    </lineage>
</organism>
<comment type="caution">
    <text evidence="7">The sequence shown here is derived from an EMBL/GenBank/DDBJ whole genome shotgun (WGS) entry which is preliminary data.</text>
</comment>
<dbReference type="PANTHER" id="PTHR42872:SF3">
    <property type="entry name" value="PROTEIN-GLUTAMATE METHYLESTERASE_PROTEIN-GLUTAMINE GLUTAMINASE 1"/>
    <property type="match status" value="1"/>
</dbReference>
<proteinExistence type="predicted"/>
<evidence type="ECO:0000256" key="5">
    <source>
        <dbReference type="SAM" id="Phobius"/>
    </source>
</evidence>
<dbReference type="Proteomes" id="UP001597560">
    <property type="component" value="Unassembled WGS sequence"/>
</dbReference>
<accession>A0ABW6AYG8</accession>
<keyword evidence="4" id="KW-0145">Chemotaxis</keyword>
<protein>
    <recommendedName>
        <fullName evidence="2">protein-glutamate methylesterase</fullName>
        <ecNumber evidence="2">3.1.1.61</ecNumber>
    </recommendedName>
</protein>
<evidence type="ECO:0000256" key="1">
    <source>
        <dbReference type="ARBA" id="ARBA00022801"/>
    </source>
</evidence>
<feature type="domain" description="CheB-type methylesterase" evidence="6">
    <location>
        <begin position="4"/>
        <end position="194"/>
    </location>
</feature>
<evidence type="ECO:0000256" key="3">
    <source>
        <dbReference type="ARBA" id="ARBA00048267"/>
    </source>
</evidence>
<keyword evidence="8" id="KW-1185">Reference proteome</keyword>
<dbReference type="EC" id="3.1.1.61" evidence="2"/>
<dbReference type="PROSITE" id="PS50122">
    <property type="entry name" value="CHEB"/>
    <property type="match status" value="1"/>
</dbReference>